<dbReference type="EMBL" id="HACM01009205">
    <property type="protein sequence ID" value="CRZ09647.1"/>
    <property type="molecule type" value="Transcribed_RNA"/>
</dbReference>
<dbReference type="SUPFAM" id="SSF48452">
    <property type="entry name" value="TPR-like"/>
    <property type="match status" value="2"/>
</dbReference>
<feature type="repeat" description="TPR" evidence="3">
    <location>
        <begin position="218"/>
        <end position="251"/>
    </location>
</feature>
<dbReference type="SMART" id="SM00028">
    <property type="entry name" value="TPR"/>
    <property type="match status" value="11"/>
</dbReference>
<dbReference type="InterPro" id="IPR050498">
    <property type="entry name" value="Ycf3"/>
</dbReference>
<evidence type="ECO:0000256" key="4">
    <source>
        <dbReference type="SAM" id="MobiDB-lite"/>
    </source>
</evidence>
<keyword evidence="1" id="KW-0677">Repeat</keyword>
<reference evidence="5" key="1">
    <citation type="submission" date="2015-04" db="EMBL/GenBank/DDBJ databases">
        <title>The genome sequence of the plant pathogenic Rhizarian Plasmodiophora brassicae reveals insights in its biotrophic life cycle and the origin of chitin synthesis.</title>
        <authorList>
            <person name="Schwelm A."/>
            <person name="Fogelqvist J."/>
            <person name="Knaust A."/>
            <person name="Julke S."/>
            <person name="Lilja T."/>
            <person name="Dhandapani V."/>
            <person name="Bonilla-Rosso G."/>
            <person name="Karlsson M."/>
            <person name="Shevchenko A."/>
            <person name="Choi S.R."/>
            <person name="Kim H.G."/>
            <person name="Park J.Y."/>
            <person name="Lim Y.P."/>
            <person name="Ludwig-Muller J."/>
            <person name="Dixelius C."/>
        </authorList>
    </citation>
    <scope>NUCLEOTIDE SEQUENCE</scope>
    <source>
        <tissue evidence="5">Potato root galls</tissue>
    </source>
</reference>
<dbReference type="Pfam" id="PF13432">
    <property type="entry name" value="TPR_16"/>
    <property type="match status" value="1"/>
</dbReference>
<dbReference type="PROSITE" id="PS50005">
    <property type="entry name" value="TPR"/>
    <property type="match status" value="3"/>
</dbReference>
<feature type="non-terminal residue" evidence="5">
    <location>
        <position position="1"/>
    </location>
</feature>
<keyword evidence="2 3" id="KW-0802">TPR repeat</keyword>
<protein>
    <submittedName>
        <fullName evidence="5">Uncharacterized protein</fullName>
    </submittedName>
</protein>
<organism evidence="5">
    <name type="scientific">Spongospora subterranea</name>
    <dbReference type="NCBI Taxonomy" id="70186"/>
    <lineage>
        <taxon>Eukaryota</taxon>
        <taxon>Sar</taxon>
        <taxon>Rhizaria</taxon>
        <taxon>Endomyxa</taxon>
        <taxon>Phytomyxea</taxon>
        <taxon>Plasmodiophorida</taxon>
        <taxon>Plasmodiophoridae</taxon>
        <taxon>Spongospora</taxon>
    </lineage>
</organism>
<evidence type="ECO:0000256" key="2">
    <source>
        <dbReference type="ARBA" id="ARBA00022803"/>
    </source>
</evidence>
<feature type="compositionally biased region" description="Basic and acidic residues" evidence="4">
    <location>
        <begin position="523"/>
        <end position="532"/>
    </location>
</feature>
<name>A0A0H5R7B7_9EUKA</name>
<dbReference type="InterPro" id="IPR013105">
    <property type="entry name" value="TPR_2"/>
</dbReference>
<feature type="region of interest" description="Disordered" evidence="4">
    <location>
        <begin position="515"/>
        <end position="540"/>
    </location>
</feature>
<proteinExistence type="predicted"/>
<evidence type="ECO:0000256" key="3">
    <source>
        <dbReference type="PROSITE-ProRule" id="PRU00339"/>
    </source>
</evidence>
<accession>A0A0H5R7B7</accession>
<dbReference type="Pfam" id="PF13181">
    <property type="entry name" value="TPR_8"/>
    <property type="match status" value="1"/>
</dbReference>
<dbReference type="Pfam" id="PF07719">
    <property type="entry name" value="TPR_2"/>
    <property type="match status" value="1"/>
</dbReference>
<evidence type="ECO:0000313" key="5">
    <source>
        <dbReference type="EMBL" id="CRZ09647.1"/>
    </source>
</evidence>
<dbReference type="PANTHER" id="PTHR44858">
    <property type="entry name" value="TETRATRICOPEPTIDE REPEAT PROTEIN 6"/>
    <property type="match status" value="1"/>
</dbReference>
<dbReference type="Gene3D" id="1.25.40.10">
    <property type="entry name" value="Tetratricopeptide repeat domain"/>
    <property type="match status" value="4"/>
</dbReference>
<feature type="repeat" description="TPR" evidence="3">
    <location>
        <begin position="464"/>
        <end position="497"/>
    </location>
</feature>
<feature type="repeat" description="TPR" evidence="3">
    <location>
        <begin position="430"/>
        <end position="463"/>
    </location>
</feature>
<sequence>FRLRNLFMSSSLTDLVSPLWSWPVSFSSSENAPEHSAITQAGRLLVQGLAQDAFDICDASIAAISSDGIEPSGDSKLFLSGLFVLRALCCSRIGLQQECMDDLDLALSFDPNNTDALNTRAMQRLDSGNIDGAFSDIDRAIAVSPDSPRLYSTRSAIHVTYGDICAARKDCDTIVLLDPEMADAYANRAVCNCLDHPASPSLALRDINTGISHDPGNASLYRVRAGVMLLLDRIDDALADLDQAVTLRPSDMTLRKKRGDLHKRNHDLTAALEDFTTVLEHQPDDENTLRQRAEVFAGLERWQECIQDLRHLLLSCPECPELWSSLSRAQFHFKEFEKCIESAEHSLSLADPSDKDARDDARYLANSCLGMVAICRSRYEDGARYFTEALRYDGSAVPARANRAACFANLNKHKEAICDLNKAIKGEPLPACYLERGRCRDALGQTDAALSDFSEAITLDPFCCDAFFTRALLYSRLNRTEEAITDCNAAIKIDPKHQPSLKLRDQILAPERILPPSAKRLRSQRDVFDRENQQPNPELR</sequence>
<dbReference type="PANTHER" id="PTHR44858:SF1">
    <property type="entry name" value="UDP-N-ACETYLGLUCOSAMINE--PEPTIDE N-ACETYLGLUCOSAMINYLTRANSFERASE SPINDLY-RELATED"/>
    <property type="match status" value="1"/>
</dbReference>
<evidence type="ECO:0000256" key="1">
    <source>
        <dbReference type="ARBA" id="ARBA00022737"/>
    </source>
</evidence>
<dbReference type="AlphaFoldDB" id="A0A0H5R7B7"/>
<dbReference type="InterPro" id="IPR019734">
    <property type="entry name" value="TPR_rpt"/>
</dbReference>
<dbReference type="InterPro" id="IPR011990">
    <property type="entry name" value="TPR-like_helical_dom_sf"/>
</dbReference>